<dbReference type="Pfam" id="PF12728">
    <property type="entry name" value="HTH_17"/>
    <property type="match status" value="1"/>
</dbReference>
<dbReference type="InterPro" id="IPR041657">
    <property type="entry name" value="HTH_17"/>
</dbReference>
<organism evidence="2">
    <name type="scientific">Siphoviridae sp. ctq1q8</name>
    <dbReference type="NCBI Taxonomy" id="2826467"/>
    <lineage>
        <taxon>Viruses</taxon>
        <taxon>Duplodnaviria</taxon>
        <taxon>Heunggongvirae</taxon>
        <taxon>Uroviricota</taxon>
        <taxon>Caudoviricetes</taxon>
    </lineage>
</organism>
<dbReference type="EMBL" id="BK014895">
    <property type="protein sequence ID" value="DAD81068.1"/>
    <property type="molecule type" value="Genomic_DNA"/>
</dbReference>
<evidence type="ECO:0000313" key="2">
    <source>
        <dbReference type="EMBL" id="DAD81068.1"/>
    </source>
</evidence>
<proteinExistence type="predicted"/>
<dbReference type="NCBIfam" id="TIGR01764">
    <property type="entry name" value="excise"/>
    <property type="match status" value="1"/>
</dbReference>
<reference evidence="2" key="1">
    <citation type="journal article" date="2021" name="Proc. Natl. Acad. Sci. U.S.A.">
        <title>A Catalog of Tens of Thousands of Viruses from Human Metagenomes Reveals Hidden Associations with Chronic Diseases.</title>
        <authorList>
            <person name="Tisza M.J."/>
            <person name="Buck C.B."/>
        </authorList>
    </citation>
    <scope>NUCLEOTIDE SEQUENCE</scope>
    <source>
        <strain evidence="2">Ctq1q8</strain>
    </source>
</reference>
<feature type="domain" description="Helix-turn-helix" evidence="1">
    <location>
        <begin position="8"/>
        <end position="55"/>
    </location>
</feature>
<dbReference type="GO" id="GO:0003677">
    <property type="term" value="F:DNA binding"/>
    <property type="evidence" value="ECO:0007669"/>
    <property type="project" value="InterPro"/>
</dbReference>
<name>A0A8S5MFS3_9CAUD</name>
<evidence type="ECO:0000259" key="1">
    <source>
        <dbReference type="Pfam" id="PF12728"/>
    </source>
</evidence>
<sequence>MVKAYEPLYTVPEVAKVLKTNRERVYKLINTGTLPYILLGSKKIRGMDLERYINSIPQADPEKESCDAG</sequence>
<dbReference type="InterPro" id="IPR010093">
    <property type="entry name" value="SinI_DNA-bd"/>
</dbReference>
<accession>A0A8S5MFS3</accession>
<protein>
    <submittedName>
        <fullName evidence="2">Helix-turn-helix domain protein</fullName>
    </submittedName>
</protein>